<feature type="transmembrane region" description="Helical" evidence="6">
    <location>
        <begin position="136"/>
        <end position="153"/>
    </location>
</feature>
<evidence type="ECO:0000256" key="3">
    <source>
        <dbReference type="ARBA" id="ARBA00022989"/>
    </source>
</evidence>
<feature type="transmembrane region" description="Helical" evidence="6">
    <location>
        <begin position="112"/>
        <end position="129"/>
    </location>
</feature>
<accession>A0A0D2CEJ4</accession>
<comment type="subcellular location">
    <subcellularLocation>
        <location evidence="1">Membrane</location>
        <topology evidence="1">Multi-pass membrane protein</topology>
    </subcellularLocation>
</comment>
<dbReference type="SUPFAM" id="SSF103473">
    <property type="entry name" value="MFS general substrate transporter"/>
    <property type="match status" value="1"/>
</dbReference>
<dbReference type="STRING" id="569365.A0A0D2CEJ4"/>
<organism evidence="7 8">
    <name type="scientific">Cladophialophora immunda</name>
    <dbReference type="NCBI Taxonomy" id="569365"/>
    <lineage>
        <taxon>Eukaryota</taxon>
        <taxon>Fungi</taxon>
        <taxon>Dikarya</taxon>
        <taxon>Ascomycota</taxon>
        <taxon>Pezizomycotina</taxon>
        <taxon>Eurotiomycetes</taxon>
        <taxon>Chaetothyriomycetidae</taxon>
        <taxon>Chaetothyriales</taxon>
        <taxon>Herpotrichiellaceae</taxon>
        <taxon>Cladophialophora</taxon>
    </lineage>
</organism>
<dbReference type="EMBL" id="KN847075">
    <property type="protein sequence ID" value="KIW21959.1"/>
    <property type="molecule type" value="Genomic_DNA"/>
</dbReference>
<dbReference type="HOGENOM" id="CLU_008455_13_3_1"/>
<dbReference type="Pfam" id="PF07690">
    <property type="entry name" value="MFS_1"/>
    <property type="match status" value="1"/>
</dbReference>
<dbReference type="InterPro" id="IPR036259">
    <property type="entry name" value="MFS_trans_sf"/>
</dbReference>
<dbReference type="InterPro" id="IPR011701">
    <property type="entry name" value="MFS"/>
</dbReference>
<feature type="transmembrane region" description="Helical" evidence="6">
    <location>
        <begin position="165"/>
        <end position="188"/>
    </location>
</feature>
<feature type="transmembrane region" description="Helical" evidence="6">
    <location>
        <begin position="443"/>
        <end position="467"/>
    </location>
</feature>
<dbReference type="VEuPathDB" id="FungiDB:PV07_12635"/>
<dbReference type="GeneID" id="27351829"/>
<proteinExistence type="predicted"/>
<gene>
    <name evidence="7" type="ORF">PV07_12635</name>
</gene>
<evidence type="ECO:0000256" key="2">
    <source>
        <dbReference type="ARBA" id="ARBA00022692"/>
    </source>
</evidence>
<keyword evidence="8" id="KW-1185">Reference proteome</keyword>
<dbReference type="Proteomes" id="UP000054466">
    <property type="component" value="Unassembled WGS sequence"/>
</dbReference>
<dbReference type="Gene3D" id="1.20.1250.20">
    <property type="entry name" value="MFS general substrate transporter like domains"/>
    <property type="match status" value="1"/>
</dbReference>
<dbReference type="PANTHER" id="PTHR23502">
    <property type="entry name" value="MAJOR FACILITATOR SUPERFAMILY"/>
    <property type="match status" value="1"/>
</dbReference>
<feature type="transmembrane region" description="Helical" evidence="6">
    <location>
        <begin position="69"/>
        <end position="92"/>
    </location>
</feature>
<feature type="transmembrane region" description="Helical" evidence="6">
    <location>
        <begin position="222"/>
        <end position="244"/>
    </location>
</feature>
<feature type="transmembrane region" description="Helical" evidence="6">
    <location>
        <begin position="418"/>
        <end position="437"/>
    </location>
</feature>
<feature type="transmembrane region" description="Helical" evidence="6">
    <location>
        <begin position="479"/>
        <end position="498"/>
    </location>
</feature>
<feature type="transmembrane region" description="Helical" evidence="6">
    <location>
        <begin position="510"/>
        <end position="529"/>
    </location>
</feature>
<dbReference type="GO" id="GO:0022857">
    <property type="term" value="F:transmembrane transporter activity"/>
    <property type="evidence" value="ECO:0007669"/>
    <property type="project" value="InterPro"/>
</dbReference>
<feature type="transmembrane region" description="Helical" evidence="6">
    <location>
        <begin position="331"/>
        <end position="355"/>
    </location>
</feature>
<dbReference type="GO" id="GO:0005886">
    <property type="term" value="C:plasma membrane"/>
    <property type="evidence" value="ECO:0007669"/>
    <property type="project" value="TreeGrafter"/>
</dbReference>
<keyword evidence="4 6" id="KW-0472">Membrane</keyword>
<name>A0A0D2CEJ4_9EURO</name>
<dbReference type="AlphaFoldDB" id="A0A0D2CEJ4"/>
<evidence type="ECO:0000313" key="8">
    <source>
        <dbReference type="Proteomes" id="UP000054466"/>
    </source>
</evidence>
<keyword evidence="2 6" id="KW-0812">Transmembrane</keyword>
<dbReference type="PANTHER" id="PTHR23502:SF30">
    <property type="entry name" value="TRANSPORTER, PUTATIVE (AFU_ORTHOLOGUE AFUA_8G04702)-RELATED"/>
    <property type="match status" value="1"/>
</dbReference>
<dbReference type="OrthoDB" id="5215911at2759"/>
<sequence length="550" mass="60541">MDALTENIPGTVRLIDVQEVINLVPQPSVRPSLVPGRFACPIASPSPQLTPSKHDPDDPLKWTKKRKTLAMACILAYTIAVGISSAAIYSVFENISAHTGLNLSTLNQGTGYMFLSFGWGCLFWQPLALQYGKRPVYLLSTIGTMAAMIWAPYTYSQPTWIASKVLQGFFGAPIESLCAISVTDLYFVHERGFYTTLYALVLSGSSTGAPIVGGFIADGQGWQWVLYWCAILCAVVFVLLALLMEETNYSRSRMDPVREINSPLGSPMGDGKSEGPDSPWTPVSASDSTAAFGHAGSLPRTKKTWFDKCRLWQEADLPKPNQLGSMVKRPFVYTTFPVIAFCGFSYGASLTWYNLLNATSSLVLTKIYKFRTRTVGVSYLAVLLGVLIAAVYTGLYGNRLMIKLARKNGGVLESEHRLWLLLPQIFILPAGFVLWGVGASYRIHWFAMILAMFLITGGSAIAVQESINYCISSYSGHEAVVAVILIRNTMFFAVSYGLTPWVTHLGLRNAFISAAVVAMCQGSSFLPIIRYGKRLRRRTAPRLLNMSERD</sequence>
<protein>
    <recommendedName>
        <fullName evidence="9">Major facilitator superfamily (MFS) profile domain-containing protein</fullName>
    </recommendedName>
</protein>
<dbReference type="RefSeq" id="XP_016242175.1">
    <property type="nucleotide sequence ID" value="XM_016400177.1"/>
</dbReference>
<evidence type="ECO:0000256" key="6">
    <source>
        <dbReference type="SAM" id="Phobius"/>
    </source>
</evidence>
<feature type="transmembrane region" description="Helical" evidence="6">
    <location>
        <begin position="195"/>
        <end position="216"/>
    </location>
</feature>
<feature type="transmembrane region" description="Helical" evidence="6">
    <location>
        <begin position="375"/>
        <end position="397"/>
    </location>
</feature>
<evidence type="ECO:0000256" key="5">
    <source>
        <dbReference type="SAM" id="MobiDB-lite"/>
    </source>
</evidence>
<evidence type="ECO:0000256" key="4">
    <source>
        <dbReference type="ARBA" id="ARBA00023136"/>
    </source>
</evidence>
<evidence type="ECO:0000313" key="7">
    <source>
        <dbReference type="EMBL" id="KIW21959.1"/>
    </source>
</evidence>
<keyword evidence="3 6" id="KW-1133">Transmembrane helix</keyword>
<reference evidence="7 8" key="1">
    <citation type="submission" date="2015-01" db="EMBL/GenBank/DDBJ databases">
        <title>The Genome Sequence of Cladophialophora immunda CBS83496.</title>
        <authorList>
            <consortium name="The Broad Institute Genomics Platform"/>
            <person name="Cuomo C."/>
            <person name="de Hoog S."/>
            <person name="Gorbushina A."/>
            <person name="Stielow B."/>
            <person name="Teixiera M."/>
            <person name="Abouelleil A."/>
            <person name="Chapman S.B."/>
            <person name="Priest M."/>
            <person name="Young S.K."/>
            <person name="Wortman J."/>
            <person name="Nusbaum C."/>
            <person name="Birren B."/>
        </authorList>
    </citation>
    <scope>NUCLEOTIDE SEQUENCE [LARGE SCALE GENOMIC DNA]</scope>
    <source>
        <strain evidence="7 8">CBS 83496</strain>
    </source>
</reference>
<feature type="region of interest" description="Disordered" evidence="5">
    <location>
        <begin position="263"/>
        <end position="282"/>
    </location>
</feature>
<evidence type="ECO:0008006" key="9">
    <source>
        <dbReference type="Google" id="ProtNLM"/>
    </source>
</evidence>
<evidence type="ECO:0000256" key="1">
    <source>
        <dbReference type="ARBA" id="ARBA00004141"/>
    </source>
</evidence>